<keyword evidence="3" id="KW-1185">Reference proteome</keyword>
<name>A0ABW8JXD5_9GAMM</name>
<dbReference type="EMBL" id="JADIKM010000006">
    <property type="protein sequence ID" value="MFK2905820.1"/>
    <property type="molecule type" value="Genomic_DNA"/>
</dbReference>
<accession>A0ABW8JXD5</accession>
<dbReference type="Proteomes" id="UP001620460">
    <property type="component" value="Unassembled WGS sequence"/>
</dbReference>
<evidence type="ECO:0000256" key="1">
    <source>
        <dbReference type="SAM" id="SignalP"/>
    </source>
</evidence>
<reference evidence="2 3" key="1">
    <citation type="submission" date="2020-10" db="EMBL/GenBank/DDBJ databases">
        <title>Phylogeny of dyella-like bacteria.</title>
        <authorList>
            <person name="Fu J."/>
        </authorList>
    </citation>
    <scope>NUCLEOTIDE SEQUENCE [LARGE SCALE GENOMIC DNA]</scope>
    <source>
        <strain evidence="2 3">Gsoil3046</strain>
    </source>
</reference>
<organism evidence="2 3">
    <name type="scientific">Dyella ginsengisoli</name>
    <dbReference type="NCBI Taxonomy" id="363848"/>
    <lineage>
        <taxon>Bacteria</taxon>
        <taxon>Pseudomonadati</taxon>
        <taxon>Pseudomonadota</taxon>
        <taxon>Gammaproteobacteria</taxon>
        <taxon>Lysobacterales</taxon>
        <taxon>Rhodanobacteraceae</taxon>
        <taxon>Dyella</taxon>
    </lineage>
</organism>
<keyword evidence="1" id="KW-0732">Signal</keyword>
<feature type="chain" id="PRO_5045813247" evidence="1">
    <location>
        <begin position="24"/>
        <end position="447"/>
    </location>
</feature>
<dbReference type="RefSeq" id="WP_404635597.1">
    <property type="nucleotide sequence ID" value="NZ_JADIKM010000006.1"/>
</dbReference>
<proteinExistence type="predicted"/>
<comment type="caution">
    <text evidence="2">The sequence shown here is derived from an EMBL/GenBank/DDBJ whole genome shotgun (WGS) entry which is preliminary data.</text>
</comment>
<evidence type="ECO:0000313" key="2">
    <source>
        <dbReference type="EMBL" id="MFK2905820.1"/>
    </source>
</evidence>
<protein>
    <submittedName>
        <fullName evidence="2">Uncharacterized protein</fullName>
    </submittedName>
</protein>
<sequence>MVRWHPLLMLLIGVIAMDPRAAAAQEDKAWRDAQVAAAEKSERIMATAARRKDLLGQYRVMMDAATAAPAEDRAFNIIFSQYLSWYQSFIGDYPNAQASYSISQPTQPDDAPSPLAAGWQMQDARDAIARLAKGRQVVLFNEAHNVPLTRTLTVAMLATLRAEGFNYFAVETLYGDDHALAKRGYVTADSGFYTREPIYAEMVRTALKLGFTVVAYESDQPGTADERERAQARNLYDRVFRHDPKARLVVNAGYAHIQESGAYLGGRSMAQYLQQLDDIDALTVEQTMLIPHPQATQDHPWYTAAMATRHPDEPFVFVDHDGKPWSLRPGYDVSVFFPLPRMRRERPTWLSLWGLRRPYFVSGDAACAQRWPCLVEALPANEGDDAVAADRLLFDPPPNPPPLHDRVRPLRGATAGELYLRPGDYRLRITGADGRISVSQSVRIPAR</sequence>
<evidence type="ECO:0000313" key="3">
    <source>
        <dbReference type="Proteomes" id="UP001620460"/>
    </source>
</evidence>
<feature type="signal peptide" evidence="1">
    <location>
        <begin position="1"/>
        <end position="23"/>
    </location>
</feature>
<gene>
    <name evidence="2" type="ORF">ISP17_17810</name>
</gene>